<reference evidence="17 18" key="1">
    <citation type="submission" date="2013-11" db="EMBL/GenBank/DDBJ databases">
        <title>The Genome Sequence of Phytophthora parasitica P1976.</title>
        <authorList>
            <consortium name="The Broad Institute Genomics Platform"/>
            <person name="Russ C."/>
            <person name="Tyler B."/>
            <person name="Panabieres F."/>
            <person name="Shan W."/>
            <person name="Tripathy S."/>
            <person name="Grunwald N."/>
            <person name="Machado M."/>
            <person name="Johnson C.S."/>
            <person name="Walker B."/>
            <person name="Young S."/>
            <person name="Zeng Q."/>
            <person name="Gargeya S."/>
            <person name="Fitzgerald M."/>
            <person name="Haas B."/>
            <person name="Abouelleil A."/>
            <person name="Allen A.W."/>
            <person name="Alvarado L."/>
            <person name="Arachchi H.M."/>
            <person name="Berlin A.M."/>
            <person name="Chapman S.B."/>
            <person name="Gainer-Dewar J."/>
            <person name="Goldberg J."/>
            <person name="Griggs A."/>
            <person name="Gujja S."/>
            <person name="Hansen M."/>
            <person name="Howarth C."/>
            <person name="Imamovic A."/>
            <person name="Ireland A."/>
            <person name="Larimer J."/>
            <person name="McCowan C."/>
            <person name="Murphy C."/>
            <person name="Pearson M."/>
            <person name="Poon T.W."/>
            <person name="Priest M."/>
            <person name="Roberts A."/>
            <person name="Saif S."/>
            <person name="Shea T."/>
            <person name="Sisk P."/>
            <person name="Sykes S."/>
            <person name="Wortman J."/>
            <person name="Nusbaum C."/>
            <person name="Birren B."/>
        </authorList>
    </citation>
    <scope>NUCLEOTIDE SEQUENCE [LARGE SCALE GENOMIC DNA]</scope>
    <source>
        <strain evidence="17 18">P1976</strain>
    </source>
</reference>
<evidence type="ECO:0000313" key="18">
    <source>
        <dbReference type="Proteomes" id="UP000028582"/>
    </source>
</evidence>
<evidence type="ECO:0000256" key="4">
    <source>
        <dbReference type="ARBA" id="ARBA00011245"/>
    </source>
</evidence>
<evidence type="ECO:0000313" key="17">
    <source>
        <dbReference type="EMBL" id="ETO68531.1"/>
    </source>
</evidence>
<dbReference type="GO" id="GO:0006096">
    <property type="term" value="P:glycolytic process"/>
    <property type="evidence" value="ECO:0007669"/>
    <property type="project" value="UniProtKB-UniPathway"/>
</dbReference>
<dbReference type="PROSITE" id="PS00111">
    <property type="entry name" value="PGLYCERATE_KINASE"/>
    <property type="match status" value="1"/>
</dbReference>
<dbReference type="InterPro" id="IPR001576">
    <property type="entry name" value="Phosphoglycerate_kinase"/>
</dbReference>
<comment type="subunit">
    <text evidence="4 13">Monomer.</text>
</comment>
<evidence type="ECO:0000256" key="1">
    <source>
        <dbReference type="ARBA" id="ARBA00000642"/>
    </source>
</evidence>
<feature type="region of interest" description="Disordered" evidence="14">
    <location>
        <begin position="282"/>
        <end position="308"/>
    </location>
</feature>
<dbReference type="GO" id="GO:0004618">
    <property type="term" value="F:phosphoglycerate kinase activity"/>
    <property type="evidence" value="ECO:0007669"/>
    <property type="project" value="UniProtKB-EC"/>
</dbReference>
<keyword evidence="10" id="KW-0067">ATP-binding</keyword>
<feature type="region of interest" description="Disordered" evidence="14">
    <location>
        <begin position="224"/>
        <end position="243"/>
    </location>
</feature>
<evidence type="ECO:0000256" key="3">
    <source>
        <dbReference type="ARBA" id="ARBA00008982"/>
    </source>
</evidence>
<dbReference type="SMART" id="SM00220">
    <property type="entry name" value="S_TKc"/>
    <property type="match status" value="1"/>
</dbReference>
<evidence type="ECO:0000256" key="13">
    <source>
        <dbReference type="RuleBase" id="RU000696"/>
    </source>
</evidence>
<name>A0A080ZPH0_PHYNI</name>
<evidence type="ECO:0000256" key="5">
    <source>
        <dbReference type="ARBA" id="ARBA00013061"/>
    </source>
</evidence>
<proteinExistence type="inferred from homology"/>
<evidence type="ECO:0000256" key="11">
    <source>
        <dbReference type="ARBA" id="ARBA00022842"/>
    </source>
</evidence>
<dbReference type="SUPFAM" id="SSF56112">
    <property type="entry name" value="Protein kinase-like (PK-like)"/>
    <property type="match status" value="1"/>
</dbReference>
<dbReference type="OrthoDB" id="275353at2759"/>
<keyword evidence="9 12" id="KW-0418">Kinase</keyword>
<comment type="cofactor">
    <cofactor evidence="2">
        <name>Mg(2+)</name>
        <dbReference type="ChEBI" id="CHEBI:18420"/>
    </cofactor>
</comment>
<evidence type="ECO:0000256" key="10">
    <source>
        <dbReference type="ARBA" id="ARBA00022840"/>
    </source>
</evidence>
<comment type="catalytic activity">
    <reaction evidence="1 12">
        <text>(2R)-3-phosphoglycerate + ATP = (2R)-3-phospho-glyceroyl phosphate + ADP</text>
        <dbReference type="Rhea" id="RHEA:14801"/>
        <dbReference type="ChEBI" id="CHEBI:30616"/>
        <dbReference type="ChEBI" id="CHEBI:57604"/>
        <dbReference type="ChEBI" id="CHEBI:58272"/>
        <dbReference type="ChEBI" id="CHEBI:456216"/>
        <dbReference type="EC" id="2.7.2.3"/>
    </reaction>
</comment>
<evidence type="ECO:0000256" key="12">
    <source>
        <dbReference type="RuleBase" id="RU000532"/>
    </source>
</evidence>
<dbReference type="PANTHER" id="PTHR11406:SF23">
    <property type="entry name" value="PHOSPHOGLYCERATE KINASE 1, CHLOROPLASTIC-RELATED"/>
    <property type="match status" value="1"/>
</dbReference>
<sequence>MYRFTSIYQDSSCDGAPSGVFVQQKNDCKNQVASSGSRCAAVYDDTNNRVGYVNEMCHEGRREEGFIELFGTQPFMAYDYYRGSDCSTYENSVAYQLAGECMTLYDGYSPFGSGTISISDGFVLCMSNKGNTSSSALNCPGASGLDYIDIEIPVSEINRCYNAPNVDGAFVFYNRISTVESSSSSSGSSITYSSIGSGLDVGSEEEFSSSGNGSVFGGFNSGSTATNPLGSRSRSDSSSNERGLDVGSTVVVTIGAVVVVVIIICITCVFLRVLQGKNLTSRSSSQDALHRNGTAGTDSPTDGSTRDSSLWDDDAIIATRIPRDQIIIGTMISRGGFGEVYRGQYNNQDVAVKMLFSEMRKDLKKVNTLLAEAKMMACFDHSRIVSFVGVAWGSLTDLCVVMELMKGGDLRALLKEFEARKHPQGIDDSKICIASHIAQALTYMHSLSPVVIHRDLKSKNVLLTEDLEAKITDFGASKEQQDQTMTAGVGTMLWMAPEVMMAKRYSEKADIFSFGVLLSELDLHTLPYSHARIDPETGMKLPDAVLIQKVASGDLRITFSPYCLDSIVKLAEECVALDPAARPGAPMKVCDDYPSHKDNWLAFPSRLVLGGDCSIIHTFGLQPASFPILKMLRLSRMSMHMTRPASAVVRAMSTFKLSLEQLAKRQSLKGARVLVRADLNVPLKKNATPATITDDTRIRAVLPTLKLLQGAGARTVLCSHMGRPGGEVKDELRLTPVAARLGELLGSPVKKLDDCIGSQVDASIDELQDGEIVLLENVRFYKQETKNDPKFAKQLAHNADIYVNDAFGTAHRAHASTEGVTNYIQTNVAGFLIEKELKYLSGAVDAPVRPLGAIIGGAKVSTKIPVLKSLLQKCDKIMIGGGMIFTFYKAQGLDVGKSIIEEDMVGLAKEILEEAKQRGVHIVLPTDVVVADKFEADAQSKIVPANAIPADWLGLDIGPNSQDTFAKELKQCKTVVWNGPMGVFEFPEFAKGTFGVAKALAESTKVGVTTIVGGGDSVAAVEQAGLGVKMSHISTGGGASLELLEGKVLPGVAALNDA</sequence>
<dbReference type="Gene3D" id="3.40.50.1260">
    <property type="entry name" value="Phosphoglycerate kinase, N-terminal domain"/>
    <property type="match status" value="2"/>
</dbReference>
<dbReference type="GO" id="GO:0043531">
    <property type="term" value="F:ADP binding"/>
    <property type="evidence" value="ECO:0007669"/>
    <property type="project" value="TreeGrafter"/>
</dbReference>
<keyword evidence="11" id="KW-0460">Magnesium</keyword>
<comment type="pathway">
    <text evidence="12">Carbohydrate degradation; glycolysis; pyruvate from D-glyceraldehyde 3-phosphate: step 2/5.</text>
</comment>
<feature type="domain" description="Protein kinase" evidence="16">
    <location>
        <begin position="326"/>
        <end position="601"/>
    </location>
</feature>
<dbReference type="UniPathway" id="UPA00109">
    <property type="reaction ID" value="UER00185"/>
</dbReference>
<gene>
    <name evidence="17" type="ORF">F444_14653</name>
</gene>
<dbReference type="SUPFAM" id="SSF53748">
    <property type="entry name" value="Phosphoglycerate kinase"/>
    <property type="match status" value="1"/>
</dbReference>
<keyword evidence="8" id="KW-0547">Nucleotide-binding</keyword>
<dbReference type="Pfam" id="PF00069">
    <property type="entry name" value="Pkinase"/>
    <property type="match status" value="1"/>
</dbReference>
<dbReference type="PROSITE" id="PS00108">
    <property type="entry name" value="PROTEIN_KINASE_ST"/>
    <property type="match status" value="1"/>
</dbReference>
<dbReference type="EMBL" id="ANJA01002633">
    <property type="protein sequence ID" value="ETO68531.1"/>
    <property type="molecule type" value="Genomic_DNA"/>
</dbReference>
<dbReference type="InterPro" id="IPR011009">
    <property type="entry name" value="Kinase-like_dom_sf"/>
</dbReference>
<evidence type="ECO:0000256" key="9">
    <source>
        <dbReference type="ARBA" id="ARBA00022777"/>
    </source>
</evidence>
<keyword evidence="7 12" id="KW-0808">Transferase</keyword>
<comment type="caution">
    <text evidence="17">The sequence shown here is derived from an EMBL/GenBank/DDBJ whole genome shotgun (WGS) entry which is preliminary data.</text>
</comment>
<dbReference type="InterPro" id="IPR008271">
    <property type="entry name" value="Ser/Thr_kinase_AS"/>
</dbReference>
<evidence type="ECO:0000256" key="14">
    <source>
        <dbReference type="SAM" id="MobiDB-lite"/>
    </source>
</evidence>
<comment type="similarity">
    <text evidence="3 12">Belongs to the phosphoglycerate kinase family.</text>
</comment>
<keyword evidence="15" id="KW-0812">Transmembrane</keyword>
<protein>
    <recommendedName>
        <fullName evidence="6 12">Phosphoglycerate kinase</fullName>
        <ecNumber evidence="5 12">2.7.2.3</ecNumber>
    </recommendedName>
</protein>
<dbReference type="EC" id="2.7.2.3" evidence="5 12"/>
<dbReference type="Pfam" id="PF00162">
    <property type="entry name" value="PGK"/>
    <property type="match status" value="1"/>
</dbReference>
<feature type="transmembrane region" description="Helical" evidence="15">
    <location>
        <begin position="250"/>
        <end position="274"/>
    </location>
</feature>
<evidence type="ECO:0000256" key="15">
    <source>
        <dbReference type="SAM" id="Phobius"/>
    </source>
</evidence>
<dbReference type="InterPro" id="IPR015911">
    <property type="entry name" value="Phosphoglycerate_kinase_CS"/>
</dbReference>
<feature type="transmembrane region" description="Helical" evidence="15">
    <location>
        <begin position="384"/>
        <end position="405"/>
    </location>
</feature>
<dbReference type="FunFam" id="3.40.50.1260:FF:000003">
    <property type="entry name" value="Phosphoglycerate kinase"/>
    <property type="match status" value="1"/>
</dbReference>
<dbReference type="InterPro" id="IPR015824">
    <property type="entry name" value="Phosphoglycerate_kinase_N"/>
</dbReference>
<dbReference type="PANTHER" id="PTHR11406">
    <property type="entry name" value="PHOSPHOGLYCERATE KINASE"/>
    <property type="match status" value="1"/>
</dbReference>
<dbReference type="CDD" id="cd00318">
    <property type="entry name" value="Phosphoglycerate_kinase"/>
    <property type="match status" value="1"/>
</dbReference>
<accession>A0A080ZPH0</accession>
<dbReference type="GO" id="GO:0006094">
    <property type="term" value="P:gluconeogenesis"/>
    <property type="evidence" value="ECO:0007669"/>
    <property type="project" value="TreeGrafter"/>
</dbReference>
<evidence type="ECO:0000256" key="7">
    <source>
        <dbReference type="ARBA" id="ARBA00022679"/>
    </source>
</evidence>
<dbReference type="Gene3D" id="1.10.510.10">
    <property type="entry name" value="Transferase(Phosphotransferase) domain 1"/>
    <property type="match status" value="1"/>
</dbReference>
<feature type="compositionally biased region" description="Polar residues" evidence="14">
    <location>
        <begin position="294"/>
        <end position="308"/>
    </location>
</feature>
<dbReference type="Proteomes" id="UP000028582">
    <property type="component" value="Unassembled WGS sequence"/>
</dbReference>
<dbReference type="PRINTS" id="PR00477">
    <property type="entry name" value="PHGLYCKINASE"/>
</dbReference>
<dbReference type="FunFam" id="3.40.50.1260:FF:000006">
    <property type="entry name" value="Phosphoglycerate kinase"/>
    <property type="match status" value="1"/>
</dbReference>
<evidence type="ECO:0000256" key="2">
    <source>
        <dbReference type="ARBA" id="ARBA00001946"/>
    </source>
</evidence>
<dbReference type="AlphaFoldDB" id="A0A080ZPH0"/>
<evidence type="ECO:0000256" key="8">
    <source>
        <dbReference type="ARBA" id="ARBA00022741"/>
    </source>
</evidence>
<evidence type="ECO:0000259" key="16">
    <source>
        <dbReference type="PROSITE" id="PS50011"/>
    </source>
</evidence>
<dbReference type="GO" id="GO:0004672">
    <property type="term" value="F:protein kinase activity"/>
    <property type="evidence" value="ECO:0007669"/>
    <property type="project" value="InterPro"/>
</dbReference>
<organism evidence="17 18">
    <name type="scientific">Phytophthora nicotianae P1976</name>
    <dbReference type="NCBI Taxonomy" id="1317066"/>
    <lineage>
        <taxon>Eukaryota</taxon>
        <taxon>Sar</taxon>
        <taxon>Stramenopiles</taxon>
        <taxon>Oomycota</taxon>
        <taxon>Peronosporomycetes</taxon>
        <taxon>Peronosporales</taxon>
        <taxon>Peronosporaceae</taxon>
        <taxon>Phytophthora</taxon>
    </lineage>
</organism>
<dbReference type="InterPro" id="IPR036043">
    <property type="entry name" value="Phosphoglycerate_kinase_sf"/>
</dbReference>
<evidence type="ECO:0000256" key="6">
    <source>
        <dbReference type="ARBA" id="ARBA00016471"/>
    </source>
</evidence>
<dbReference type="HAMAP" id="MF_00145">
    <property type="entry name" value="Phosphoglyc_kinase"/>
    <property type="match status" value="1"/>
</dbReference>
<dbReference type="InterPro" id="IPR000719">
    <property type="entry name" value="Prot_kinase_dom"/>
</dbReference>
<dbReference type="PROSITE" id="PS50011">
    <property type="entry name" value="PROTEIN_KINASE_DOM"/>
    <property type="match status" value="1"/>
</dbReference>
<keyword evidence="15" id="KW-0472">Membrane</keyword>
<dbReference type="GO" id="GO:0005829">
    <property type="term" value="C:cytosol"/>
    <property type="evidence" value="ECO:0007669"/>
    <property type="project" value="TreeGrafter"/>
</dbReference>
<keyword evidence="15" id="KW-1133">Transmembrane helix</keyword>
<dbReference type="GO" id="GO:0005524">
    <property type="term" value="F:ATP binding"/>
    <property type="evidence" value="ECO:0007669"/>
    <property type="project" value="UniProtKB-KW"/>
</dbReference>